<sequence length="172" mass="18850">MHAPATIFEVERLEVKFGLSQRMIFELQARFLAAVSRKQESSQATTPAECVLACCSIAPGQPPTLESFIATYMVFSQQGNNPDKLAFLYKWLIQRSPGGRVSGKTELTEGDIKALFQQHGANDATLDAKLHDVLPDKATTLPLTAFQDYMVHKRPIGDLAAMLTLPSAPQTS</sequence>
<proteinExistence type="predicted"/>
<evidence type="ECO:0000313" key="1">
    <source>
        <dbReference type="EMBL" id="ETV98315.1"/>
    </source>
</evidence>
<gene>
    <name evidence="1" type="ORF">H310_09016</name>
</gene>
<organism evidence="1">
    <name type="scientific">Aphanomyces invadans</name>
    <dbReference type="NCBI Taxonomy" id="157072"/>
    <lineage>
        <taxon>Eukaryota</taxon>
        <taxon>Sar</taxon>
        <taxon>Stramenopiles</taxon>
        <taxon>Oomycota</taxon>
        <taxon>Saprolegniomycetes</taxon>
        <taxon>Saprolegniales</taxon>
        <taxon>Verrucalvaceae</taxon>
        <taxon>Aphanomyces</taxon>
    </lineage>
</organism>
<accession>A0A024TVZ0</accession>
<reference evidence="1" key="1">
    <citation type="submission" date="2013-12" db="EMBL/GenBank/DDBJ databases">
        <title>The Genome Sequence of Aphanomyces invadans NJM9701.</title>
        <authorList>
            <consortium name="The Broad Institute Genomics Platform"/>
            <person name="Russ C."/>
            <person name="Tyler B."/>
            <person name="van West P."/>
            <person name="Dieguez-Uribeondo J."/>
            <person name="Young S.K."/>
            <person name="Zeng Q."/>
            <person name="Gargeya S."/>
            <person name="Fitzgerald M."/>
            <person name="Abouelleil A."/>
            <person name="Alvarado L."/>
            <person name="Chapman S.B."/>
            <person name="Gainer-Dewar J."/>
            <person name="Goldberg J."/>
            <person name="Griggs A."/>
            <person name="Gujja S."/>
            <person name="Hansen M."/>
            <person name="Howarth C."/>
            <person name="Imamovic A."/>
            <person name="Ireland A."/>
            <person name="Larimer J."/>
            <person name="McCowan C."/>
            <person name="Murphy C."/>
            <person name="Pearson M."/>
            <person name="Poon T.W."/>
            <person name="Priest M."/>
            <person name="Roberts A."/>
            <person name="Saif S."/>
            <person name="Shea T."/>
            <person name="Sykes S."/>
            <person name="Wortman J."/>
            <person name="Nusbaum C."/>
            <person name="Birren B."/>
        </authorList>
    </citation>
    <scope>NUCLEOTIDE SEQUENCE [LARGE SCALE GENOMIC DNA]</scope>
    <source>
        <strain evidence="1">NJM9701</strain>
    </source>
</reference>
<dbReference type="VEuPathDB" id="FungiDB:H310_09016"/>
<protein>
    <submittedName>
        <fullName evidence="1">Uncharacterized protein</fullName>
    </submittedName>
</protein>
<dbReference type="RefSeq" id="XP_008873190.1">
    <property type="nucleotide sequence ID" value="XM_008874968.1"/>
</dbReference>
<name>A0A024TVZ0_9STRA</name>
<dbReference type="OrthoDB" id="73204at2759"/>
<dbReference type="GeneID" id="20086066"/>
<dbReference type="AlphaFoldDB" id="A0A024TVZ0"/>
<dbReference type="EMBL" id="KI913970">
    <property type="protein sequence ID" value="ETV98315.1"/>
    <property type="molecule type" value="Genomic_DNA"/>
</dbReference>